<keyword evidence="1" id="KW-1133">Transmembrane helix</keyword>
<keyword evidence="3" id="KW-1185">Reference proteome</keyword>
<dbReference type="Proteomes" id="UP000249390">
    <property type="component" value="Unassembled WGS sequence"/>
</dbReference>
<reference evidence="2 3" key="1">
    <citation type="submission" date="2018-06" db="EMBL/GenBank/DDBJ databases">
        <title>The Genome of Cuscuta australis (Dodder) Provides Insight into the Evolution of Plant Parasitism.</title>
        <authorList>
            <person name="Liu H."/>
        </authorList>
    </citation>
    <scope>NUCLEOTIDE SEQUENCE [LARGE SCALE GENOMIC DNA]</scope>
    <source>
        <strain evidence="3">cv. Yunnan</strain>
        <tissue evidence="2">Vines</tissue>
    </source>
</reference>
<proteinExistence type="predicted"/>
<comment type="caution">
    <text evidence="2">The sequence shown here is derived from an EMBL/GenBank/DDBJ whole genome shotgun (WGS) entry which is preliminary data.</text>
</comment>
<evidence type="ECO:0000313" key="2">
    <source>
        <dbReference type="EMBL" id="RAL37332.1"/>
    </source>
</evidence>
<organism evidence="2 3">
    <name type="scientific">Cuscuta australis</name>
    <dbReference type="NCBI Taxonomy" id="267555"/>
    <lineage>
        <taxon>Eukaryota</taxon>
        <taxon>Viridiplantae</taxon>
        <taxon>Streptophyta</taxon>
        <taxon>Embryophyta</taxon>
        <taxon>Tracheophyta</taxon>
        <taxon>Spermatophyta</taxon>
        <taxon>Magnoliopsida</taxon>
        <taxon>eudicotyledons</taxon>
        <taxon>Gunneridae</taxon>
        <taxon>Pentapetalae</taxon>
        <taxon>asterids</taxon>
        <taxon>lamiids</taxon>
        <taxon>Solanales</taxon>
        <taxon>Convolvulaceae</taxon>
        <taxon>Cuscuteae</taxon>
        <taxon>Cuscuta</taxon>
        <taxon>Cuscuta subgen. Grammica</taxon>
        <taxon>Cuscuta sect. Cleistogrammica</taxon>
    </lineage>
</organism>
<feature type="transmembrane region" description="Helical" evidence="1">
    <location>
        <begin position="66"/>
        <end position="90"/>
    </location>
</feature>
<dbReference type="AlphaFoldDB" id="A0A328CVI2"/>
<feature type="transmembrane region" description="Helical" evidence="1">
    <location>
        <begin position="110"/>
        <end position="131"/>
    </location>
</feature>
<dbReference type="EMBL" id="NQVE01000215">
    <property type="protein sequence ID" value="RAL37332.1"/>
    <property type="molecule type" value="Genomic_DNA"/>
</dbReference>
<keyword evidence="1" id="KW-0812">Transmembrane</keyword>
<keyword evidence="1" id="KW-0472">Membrane</keyword>
<name>A0A328CVI2_9ASTE</name>
<sequence length="140" mass="14914">MKLVKFLAPKIHQSPEKMPEGRRSPYKDGIDRTFSAAADLDGIRLEEDAAGDGGNTRGGAAEKVSISATACSAVLLAVVCFAISLAIVLLVNCVNKSICPVRRSLRKTAIASAIFLVISSTAAVYLAFKVVQSVRIYLKM</sequence>
<evidence type="ECO:0000256" key="1">
    <source>
        <dbReference type="SAM" id="Phobius"/>
    </source>
</evidence>
<protein>
    <submittedName>
        <fullName evidence="2">Uncharacterized protein</fullName>
    </submittedName>
</protein>
<accession>A0A328CVI2</accession>
<evidence type="ECO:0000313" key="3">
    <source>
        <dbReference type="Proteomes" id="UP000249390"/>
    </source>
</evidence>
<gene>
    <name evidence="2" type="ORF">DM860_000026</name>
</gene>